<reference evidence="1 2" key="1">
    <citation type="submission" date="2019-02" db="EMBL/GenBank/DDBJ databases">
        <title>Kribbella capetownensis sp. nov. and Kribbella speibonae sp. nov., isolated from soil.</title>
        <authorList>
            <person name="Curtis S.M."/>
            <person name="Norton I."/>
            <person name="Everest G.J."/>
            <person name="Meyers P.R."/>
        </authorList>
    </citation>
    <scope>NUCLEOTIDE SEQUENCE [LARGE SCALE GENOMIC DNA]</scope>
    <source>
        <strain evidence="1 2">NRRL B-24813</strain>
    </source>
</reference>
<dbReference type="AlphaFoldDB" id="A0A4R0KRZ3"/>
<protein>
    <submittedName>
        <fullName evidence="1">Uncharacterized protein</fullName>
    </submittedName>
</protein>
<sequence>MSQTFEELLAELRPDADAVEQATRYYVAEKTGDLDPAKMIEELRQAAGDRGPELDAALAMVEQDSAQIESACLTVLAGAWEDPAERDAVRGALQDAKAQLPVIEVALIAITVAYGMYLRKTGGVKRHLKAKRHNPDGSIDEVEEIEYQSPDAPLRAITKLFSGGQSSDTGDQR</sequence>
<proteinExistence type="predicted"/>
<gene>
    <name evidence="1" type="ORF">E0H73_12365</name>
</gene>
<dbReference type="EMBL" id="SJKB01000003">
    <property type="protein sequence ID" value="TCC63249.1"/>
    <property type="molecule type" value="Genomic_DNA"/>
</dbReference>
<organism evidence="1 2">
    <name type="scientific">Kribbella pittospori</name>
    <dbReference type="NCBI Taxonomy" id="722689"/>
    <lineage>
        <taxon>Bacteria</taxon>
        <taxon>Bacillati</taxon>
        <taxon>Actinomycetota</taxon>
        <taxon>Actinomycetes</taxon>
        <taxon>Propionibacteriales</taxon>
        <taxon>Kribbellaceae</taxon>
        <taxon>Kribbella</taxon>
    </lineage>
</organism>
<dbReference type="Proteomes" id="UP000291144">
    <property type="component" value="Unassembled WGS sequence"/>
</dbReference>
<name>A0A4R0KRZ3_9ACTN</name>
<dbReference type="RefSeq" id="WP_131354076.1">
    <property type="nucleotide sequence ID" value="NZ_SJKB01000003.1"/>
</dbReference>
<evidence type="ECO:0000313" key="2">
    <source>
        <dbReference type="Proteomes" id="UP000291144"/>
    </source>
</evidence>
<dbReference type="OrthoDB" id="5190025at2"/>
<accession>A0A4R0KRZ3</accession>
<comment type="caution">
    <text evidence="1">The sequence shown here is derived from an EMBL/GenBank/DDBJ whole genome shotgun (WGS) entry which is preliminary data.</text>
</comment>
<keyword evidence="2" id="KW-1185">Reference proteome</keyword>
<evidence type="ECO:0000313" key="1">
    <source>
        <dbReference type="EMBL" id="TCC63249.1"/>
    </source>
</evidence>